<sequence>MAMVMAVVMDDDDIDATRVHVNDESDVQGKYRISVSNYKGILRRRHRPVSGCEIPTPPPPTRPQLMGEVRYYQLTINVSRLERCQRELCQLVDIHRKLSHPPG</sequence>
<gene>
    <name evidence="1" type="ORF">GJ744_000187</name>
</gene>
<protein>
    <submittedName>
        <fullName evidence="1">Uncharacterized protein</fullName>
    </submittedName>
</protein>
<dbReference type="OrthoDB" id="10416015at2759"/>
<dbReference type="EMBL" id="JAACFV010000001">
    <property type="protein sequence ID" value="KAF7514417.1"/>
    <property type="molecule type" value="Genomic_DNA"/>
</dbReference>
<dbReference type="AlphaFoldDB" id="A0A8H7AWX9"/>
<evidence type="ECO:0000313" key="2">
    <source>
        <dbReference type="Proteomes" id="UP000606974"/>
    </source>
</evidence>
<reference evidence="1" key="1">
    <citation type="submission" date="2020-02" db="EMBL/GenBank/DDBJ databases">
        <authorList>
            <person name="Palmer J.M."/>
        </authorList>
    </citation>
    <scope>NUCLEOTIDE SEQUENCE</scope>
    <source>
        <strain evidence="1">EPUS1.4</strain>
        <tissue evidence="1">Thallus</tissue>
    </source>
</reference>
<keyword evidence="2" id="KW-1185">Reference proteome</keyword>
<evidence type="ECO:0000313" key="1">
    <source>
        <dbReference type="EMBL" id="KAF7514417.1"/>
    </source>
</evidence>
<accession>A0A8H7AWX9</accession>
<dbReference type="Proteomes" id="UP000606974">
    <property type="component" value="Unassembled WGS sequence"/>
</dbReference>
<proteinExistence type="predicted"/>
<name>A0A8H7AWX9_9EURO</name>
<comment type="caution">
    <text evidence="1">The sequence shown here is derived from an EMBL/GenBank/DDBJ whole genome shotgun (WGS) entry which is preliminary data.</text>
</comment>
<organism evidence="1 2">
    <name type="scientific">Endocarpon pusillum</name>
    <dbReference type="NCBI Taxonomy" id="364733"/>
    <lineage>
        <taxon>Eukaryota</taxon>
        <taxon>Fungi</taxon>
        <taxon>Dikarya</taxon>
        <taxon>Ascomycota</taxon>
        <taxon>Pezizomycotina</taxon>
        <taxon>Eurotiomycetes</taxon>
        <taxon>Chaetothyriomycetidae</taxon>
        <taxon>Verrucariales</taxon>
        <taxon>Verrucariaceae</taxon>
        <taxon>Endocarpon</taxon>
    </lineage>
</organism>